<dbReference type="InterPro" id="IPR036388">
    <property type="entry name" value="WH-like_DNA-bd_sf"/>
</dbReference>
<dbReference type="Gene3D" id="1.10.10.10">
    <property type="entry name" value="Winged helix-like DNA-binding domain superfamily/Winged helix DNA-binding domain"/>
    <property type="match status" value="1"/>
</dbReference>
<gene>
    <name evidence="2" type="ORF">HXX08_24810</name>
    <name evidence="3" type="ORF">OZ401_002611</name>
</gene>
<reference evidence="3" key="2">
    <citation type="journal article" date="2024" name="Nature">
        <title>Anoxygenic phototroph of the Chloroflexota uses a type I reaction centre.</title>
        <authorList>
            <person name="Tsuji J.M."/>
            <person name="Shaw N.A."/>
            <person name="Nagashima S."/>
            <person name="Venkiteswaran J.J."/>
            <person name="Schiff S.L."/>
            <person name="Watanabe T."/>
            <person name="Fukui M."/>
            <person name="Hanada S."/>
            <person name="Tank M."/>
            <person name="Neufeld J.D."/>
        </authorList>
    </citation>
    <scope>NUCLEOTIDE SEQUENCE</scope>
    <source>
        <strain evidence="3">L227-S17</strain>
    </source>
</reference>
<dbReference type="SUPFAM" id="SSF56281">
    <property type="entry name" value="Metallo-hydrolase/oxidoreductase"/>
    <property type="match status" value="1"/>
</dbReference>
<dbReference type="InterPro" id="IPR001279">
    <property type="entry name" value="Metallo-B-lactamas"/>
</dbReference>
<dbReference type="InterPro" id="IPR041516">
    <property type="entry name" value="LACTB2_WH"/>
</dbReference>
<organism evidence="2 4">
    <name type="scientific">Candidatus Chlorohelix allophototropha</name>
    <dbReference type="NCBI Taxonomy" id="3003348"/>
    <lineage>
        <taxon>Bacteria</taxon>
        <taxon>Bacillati</taxon>
        <taxon>Chloroflexota</taxon>
        <taxon>Chloroflexia</taxon>
        <taxon>Candidatus Chloroheliales</taxon>
        <taxon>Candidatus Chloroheliaceae</taxon>
        <taxon>Candidatus Chlorohelix</taxon>
    </lineage>
</organism>
<dbReference type="InterPro" id="IPR050662">
    <property type="entry name" value="Sec-metab_biosynth-thioest"/>
</dbReference>
<proteinExistence type="predicted"/>
<evidence type="ECO:0000313" key="2">
    <source>
        <dbReference type="EMBL" id="NWJ49092.1"/>
    </source>
</evidence>
<protein>
    <submittedName>
        <fullName evidence="2">MBL fold metallo-hydrolase</fullName>
    </submittedName>
</protein>
<dbReference type="CDD" id="cd16278">
    <property type="entry name" value="metallo-hydrolase-like_MBL-fold"/>
    <property type="match status" value="1"/>
</dbReference>
<dbReference type="AlphaFoldDB" id="A0A8T7MB21"/>
<dbReference type="RefSeq" id="WP_341470923.1">
    <property type="nucleotide sequence ID" value="NZ_CP128400.1"/>
</dbReference>
<evidence type="ECO:0000313" key="3">
    <source>
        <dbReference type="EMBL" id="WJW69020.1"/>
    </source>
</evidence>
<evidence type="ECO:0000313" key="4">
    <source>
        <dbReference type="Proteomes" id="UP000521676"/>
    </source>
</evidence>
<feature type="domain" description="Metallo-beta-lactamase" evidence="1">
    <location>
        <begin position="23"/>
        <end position="184"/>
    </location>
</feature>
<dbReference type="Proteomes" id="UP000521676">
    <property type="component" value="Unassembled WGS sequence"/>
</dbReference>
<accession>A0A8T7MB21</accession>
<evidence type="ECO:0000259" key="1">
    <source>
        <dbReference type="SMART" id="SM00849"/>
    </source>
</evidence>
<dbReference type="PANTHER" id="PTHR23131">
    <property type="entry name" value="ENDORIBONUCLEASE LACTB2"/>
    <property type="match status" value="1"/>
</dbReference>
<dbReference type="PANTHER" id="PTHR23131:SF0">
    <property type="entry name" value="ENDORIBONUCLEASE LACTB2"/>
    <property type="match status" value="1"/>
</dbReference>
<dbReference type="Pfam" id="PF17778">
    <property type="entry name" value="WHD_BLACT"/>
    <property type="match status" value="1"/>
</dbReference>
<keyword evidence="5" id="KW-1185">Reference proteome</keyword>
<sequence>MEKFSERVWLLRAPNPGPMTLTGTNTWLVGANGSLAVIDPGEAIDSHMHALVRAAQRLDSQIERILVTHGHPDHYPGAVKLKELCGAPIVAYRDSTFPHDENLVDGQRYDVAGVSFICHFTPGHAADHLCFYLEQENALFTGDNILGFGTTVVAPPKGNMGDYLRSLALLQQRCGEAKVIYGGHGPAITSPAAKISDYIAHRQKRLNMVIAALTAGSHTVPEIVAHAYKDTDRRLWPAAARQVMAQLQYLEEQHKVASKEGRAPTPEEDEMLNPAGIIDEVAKAELGIGERGEMLRFYRMLQI</sequence>
<dbReference type="Pfam" id="PF00753">
    <property type="entry name" value="Lactamase_B"/>
    <property type="match status" value="1"/>
</dbReference>
<dbReference type="EMBL" id="CP128400">
    <property type="protein sequence ID" value="WJW69020.1"/>
    <property type="molecule type" value="Genomic_DNA"/>
</dbReference>
<dbReference type="SMART" id="SM00849">
    <property type="entry name" value="Lactamase_B"/>
    <property type="match status" value="1"/>
</dbReference>
<evidence type="ECO:0000313" key="5">
    <source>
        <dbReference type="Proteomes" id="UP001431572"/>
    </source>
</evidence>
<dbReference type="Gene3D" id="3.60.15.10">
    <property type="entry name" value="Ribonuclease Z/Hydroxyacylglutathione hydrolase-like"/>
    <property type="match status" value="1"/>
</dbReference>
<dbReference type="InterPro" id="IPR036866">
    <property type="entry name" value="RibonucZ/Hydroxyglut_hydro"/>
</dbReference>
<dbReference type="Proteomes" id="UP001431572">
    <property type="component" value="Chromosome 2"/>
</dbReference>
<reference evidence="2 4" key="1">
    <citation type="submission" date="2020-06" db="EMBL/GenBank/DDBJ databases">
        <title>Anoxygenic phototrophic Chloroflexota member uses a Type I reaction center.</title>
        <authorList>
            <person name="Tsuji J.M."/>
            <person name="Shaw N.A."/>
            <person name="Nagashima S."/>
            <person name="Venkiteswaran J."/>
            <person name="Schiff S.L."/>
            <person name="Hanada S."/>
            <person name="Tank M."/>
            <person name="Neufeld J.D."/>
        </authorList>
    </citation>
    <scope>NUCLEOTIDE SEQUENCE [LARGE SCALE GENOMIC DNA]</scope>
    <source>
        <strain evidence="2">L227-S17</strain>
    </source>
</reference>
<dbReference type="EMBL" id="JACATZ010000003">
    <property type="protein sequence ID" value="NWJ49092.1"/>
    <property type="molecule type" value="Genomic_DNA"/>
</dbReference>
<name>A0A8T7MB21_9CHLR</name>